<keyword evidence="3" id="KW-1185">Reference proteome</keyword>
<evidence type="ECO:0000313" key="3">
    <source>
        <dbReference type="Proteomes" id="UP000248961"/>
    </source>
</evidence>
<sequence>MESARAMMCPDDNRFEDSHGTQKFTDVAENQEAKTRGWNVLDKVNDEAGPKCSITQIAVFYGVQPSQIEEAFPYKPLQEGILALSAHLPGYYAAQDKSHLRPDVDDVALQATWSNVYATTPIFRRR</sequence>
<dbReference type="AlphaFoldDB" id="A0A395I521"/>
<feature type="region of interest" description="Disordered" evidence="1">
    <location>
        <begin position="1"/>
        <end position="29"/>
    </location>
</feature>
<dbReference type="GeneID" id="37203644"/>
<evidence type="ECO:0000313" key="2">
    <source>
        <dbReference type="EMBL" id="RAL15312.1"/>
    </source>
</evidence>
<protein>
    <submittedName>
        <fullName evidence="2">Uncharacterized protein</fullName>
    </submittedName>
</protein>
<dbReference type="EMBL" id="KZ824271">
    <property type="protein sequence ID" value="RAL15312.1"/>
    <property type="molecule type" value="Genomic_DNA"/>
</dbReference>
<dbReference type="STRING" id="1450537.A0A395I521"/>
<dbReference type="Proteomes" id="UP000248961">
    <property type="component" value="Unassembled WGS sequence"/>
</dbReference>
<feature type="compositionally biased region" description="Basic and acidic residues" evidence="1">
    <location>
        <begin position="11"/>
        <end position="20"/>
    </location>
</feature>
<gene>
    <name evidence="2" type="ORF">BO97DRAFT_460823</name>
</gene>
<dbReference type="VEuPathDB" id="FungiDB:BO97DRAFT_460823"/>
<reference evidence="2 3" key="1">
    <citation type="submission" date="2018-02" db="EMBL/GenBank/DDBJ databases">
        <title>The genomes of Aspergillus section Nigri reveals drivers in fungal speciation.</title>
        <authorList>
            <consortium name="DOE Joint Genome Institute"/>
            <person name="Vesth T.C."/>
            <person name="Nybo J."/>
            <person name="Theobald S."/>
            <person name="Brandl J."/>
            <person name="Frisvad J.C."/>
            <person name="Nielsen K.F."/>
            <person name="Lyhne E.K."/>
            <person name="Kogle M.E."/>
            <person name="Kuo A."/>
            <person name="Riley R."/>
            <person name="Clum A."/>
            <person name="Nolan M."/>
            <person name="Lipzen A."/>
            <person name="Salamov A."/>
            <person name="Henrissat B."/>
            <person name="Wiebenga A."/>
            <person name="De vries R.P."/>
            <person name="Grigoriev I.V."/>
            <person name="Mortensen U.H."/>
            <person name="Andersen M.R."/>
            <person name="Baker S.E."/>
        </authorList>
    </citation>
    <scope>NUCLEOTIDE SEQUENCE [LARGE SCALE GENOMIC DNA]</scope>
    <source>
        <strain evidence="2 3">CBS 101889</strain>
    </source>
</reference>
<organism evidence="2 3">
    <name type="scientific">Aspergillus homomorphus (strain CBS 101889)</name>
    <dbReference type="NCBI Taxonomy" id="1450537"/>
    <lineage>
        <taxon>Eukaryota</taxon>
        <taxon>Fungi</taxon>
        <taxon>Dikarya</taxon>
        <taxon>Ascomycota</taxon>
        <taxon>Pezizomycotina</taxon>
        <taxon>Eurotiomycetes</taxon>
        <taxon>Eurotiomycetidae</taxon>
        <taxon>Eurotiales</taxon>
        <taxon>Aspergillaceae</taxon>
        <taxon>Aspergillus</taxon>
        <taxon>Aspergillus subgen. Circumdati</taxon>
    </lineage>
</organism>
<dbReference type="RefSeq" id="XP_025554466.1">
    <property type="nucleotide sequence ID" value="XM_025699355.1"/>
</dbReference>
<proteinExistence type="predicted"/>
<name>A0A395I521_ASPHC</name>
<evidence type="ECO:0000256" key="1">
    <source>
        <dbReference type="SAM" id="MobiDB-lite"/>
    </source>
</evidence>
<accession>A0A395I521</accession>
<feature type="non-terminal residue" evidence="2">
    <location>
        <position position="126"/>
    </location>
</feature>